<comment type="caution">
    <text evidence="4">The sequence shown here is derived from an EMBL/GenBank/DDBJ whole genome shotgun (WGS) entry which is preliminary data.</text>
</comment>
<comment type="similarity">
    <text evidence="1">Belongs to the short-chain dehydrogenases/reductases (SDR) family.</text>
</comment>
<dbReference type="PRINTS" id="PR00081">
    <property type="entry name" value="GDHRDH"/>
</dbReference>
<dbReference type="GO" id="GO:0016616">
    <property type="term" value="F:oxidoreductase activity, acting on the CH-OH group of donors, NAD or NADP as acceptor"/>
    <property type="evidence" value="ECO:0007669"/>
    <property type="project" value="TreeGrafter"/>
</dbReference>
<dbReference type="PANTHER" id="PTHR42760">
    <property type="entry name" value="SHORT-CHAIN DEHYDROGENASES/REDUCTASES FAMILY MEMBER"/>
    <property type="match status" value="1"/>
</dbReference>
<dbReference type="OrthoDB" id="5840532at2759"/>
<accession>A0A3D8QXD9</accession>
<sequence>MPEFPPDSVAFVTGAGSGIGLHVAKQYVTDGILKIAIIDISNERLLETEKLLLTLSAHAKILVIPTDCSKEAEIDAAVAKTVEEFGRIDVCCNAAGISGARGSSTEQSTENMMSVMQLNVMGTWWCNRAQIKQMLKQEWRDLTTGLPFKTRGSIINVGSLLSHRAIKYGGTYAMSKHTVIGISRQDAVDYGTEGIRVNAICPGAVRTNIFTPDVWESPLGVQLKERSALNRHGVPEEIAYLVGFLSSDKASFITGAVYNIDGGYTAS</sequence>
<dbReference type="PANTHER" id="PTHR42760:SF133">
    <property type="entry name" value="3-OXOACYL-[ACYL-CARRIER-PROTEIN] REDUCTASE"/>
    <property type="match status" value="1"/>
</dbReference>
<gene>
    <name evidence="4" type="ORF">BP6252_10097</name>
</gene>
<dbReference type="GO" id="GO:0048038">
    <property type="term" value="F:quinone binding"/>
    <property type="evidence" value="ECO:0007669"/>
    <property type="project" value="TreeGrafter"/>
</dbReference>
<proteinExistence type="inferred from homology"/>
<evidence type="ECO:0000256" key="3">
    <source>
        <dbReference type="ARBA" id="ARBA00023002"/>
    </source>
</evidence>
<evidence type="ECO:0000256" key="2">
    <source>
        <dbReference type="ARBA" id="ARBA00022857"/>
    </source>
</evidence>
<dbReference type="PRINTS" id="PR00080">
    <property type="entry name" value="SDRFAMILY"/>
</dbReference>
<keyword evidence="5" id="KW-1185">Reference proteome</keyword>
<keyword evidence="2" id="KW-0521">NADP</keyword>
<dbReference type="EMBL" id="PDLM01000011">
    <property type="protein sequence ID" value="RDW66462.1"/>
    <property type="molecule type" value="Genomic_DNA"/>
</dbReference>
<dbReference type="Gene3D" id="3.40.50.720">
    <property type="entry name" value="NAD(P)-binding Rossmann-like Domain"/>
    <property type="match status" value="1"/>
</dbReference>
<evidence type="ECO:0000313" key="4">
    <source>
        <dbReference type="EMBL" id="RDW66462.1"/>
    </source>
</evidence>
<keyword evidence="3" id="KW-0560">Oxidoreductase</keyword>
<dbReference type="AlphaFoldDB" id="A0A3D8QXD9"/>
<dbReference type="InterPro" id="IPR002347">
    <property type="entry name" value="SDR_fam"/>
</dbReference>
<dbReference type="Pfam" id="PF13561">
    <property type="entry name" value="adh_short_C2"/>
    <property type="match status" value="1"/>
</dbReference>
<evidence type="ECO:0000256" key="1">
    <source>
        <dbReference type="ARBA" id="ARBA00006484"/>
    </source>
</evidence>
<dbReference type="STRING" id="1849047.A0A3D8QXD9"/>
<dbReference type="CDD" id="cd05233">
    <property type="entry name" value="SDR_c"/>
    <property type="match status" value="1"/>
</dbReference>
<dbReference type="GO" id="GO:0006633">
    <property type="term" value="P:fatty acid biosynthetic process"/>
    <property type="evidence" value="ECO:0007669"/>
    <property type="project" value="TreeGrafter"/>
</dbReference>
<dbReference type="GO" id="GO:0009688">
    <property type="term" value="P:abscisic acid biosynthetic process"/>
    <property type="evidence" value="ECO:0007669"/>
    <property type="project" value="UniProtKB-ARBA"/>
</dbReference>
<evidence type="ECO:0000313" key="5">
    <source>
        <dbReference type="Proteomes" id="UP000256645"/>
    </source>
</evidence>
<dbReference type="InterPro" id="IPR036291">
    <property type="entry name" value="NAD(P)-bd_dom_sf"/>
</dbReference>
<dbReference type="Proteomes" id="UP000256645">
    <property type="component" value="Unassembled WGS sequence"/>
</dbReference>
<dbReference type="FunFam" id="3.40.50.720:FF:000084">
    <property type="entry name" value="Short-chain dehydrogenase reductase"/>
    <property type="match status" value="1"/>
</dbReference>
<protein>
    <submittedName>
        <fullName evidence="4">Uncharacterized protein</fullName>
    </submittedName>
</protein>
<organism evidence="4 5">
    <name type="scientific">Coleophoma cylindrospora</name>
    <dbReference type="NCBI Taxonomy" id="1849047"/>
    <lineage>
        <taxon>Eukaryota</taxon>
        <taxon>Fungi</taxon>
        <taxon>Dikarya</taxon>
        <taxon>Ascomycota</taxon>
        <taxon>Pezizomycotina</taxon>
        <taxon>Leotiomycetes</taxon>
        <taxon>Helotiales</taxon>
        <taxon>Dermateaceae</taxon>
        <taxon>Coleophoma</taxon>
    </lineage>
</organism>
<reference evidence="4 5" key="1">
    <citation type="journal article" date="2018" name="IMA Fungus">
        <title>IMA Genome-F 9: Draft genome sequence of Annulohypoxylon stygium, Aspergillus mulundensis, Berkeleyomyces basicola (syn. Thielaviopsis basicola), Ceratocystis smalleyi, two Cercospora beticola strains, Coleophoma cylindrospora, Fusarium fracticaudum, Phialophora cf. hyalina, and Morchella septimelata.</title>
        <authorList>
            <person name="Wingfield B.D."/>
            <person name="Bills G.F."/>
            <person name="Dong Y."/>
            <person name="Huang W."/>
            <person name="Nel W.J."/>
            <person name="Swalarsk-Parry B.S."/>
            <person name="Vaghefi N."/>
            <person name="Wilken P.M."/>
            <person name="An Z."/>
            <person name="de Beer Z.W."/>
            <person name="De Vos L."/>
            <person name="Chen L."/>
            <person name="Duong T.A."/>
            <person name="Gao Y."/>
            <person name="Hammerbacher A."/>
            <person name="Kikkert J.R."/>
            <person name="Li Y."/>
            <person name="Li H."/>
            <person name="Li K."/>
            <person name="Li Q."/>
            <person name="Liu X."/>
            <person name="Ma X."/>
            <person name="Naidoo K."/>
            <person name="Pethybridge S.J."/>
            <person name="Sun J."/>
            <person name="Steenkamp E.T."/>
            <person name="van der Nest M.A."/>
            <person name="van Wyk S."/>
            <person name="Wingfield M.J."/>
            <person name="Xiong C."/>
            <person name="Yue Q."/>
            <person name="Zhang X."/>
        </authorList>
    </citation>
    <scope>NUCLEOTIDE SEQUENCE [LARGE SCALE GENOMIC DNA]</scope>
    <source>
        <strain evidence="4 5">BP6252</strain>
    </source>
</reference>
<dbReference type="SUPFAM" id="SSF51735">
    <property type="entry name" value="NAD(P)-binding Rossmann-fold domains"/>
    <property type="match status" value="1"/>
</dbReference>
<name>A0A3D8QXD9_9HELO</name>